<sequence>MLFIFKRKGYHVHSLSLSLSPVGEHLLTFGMHLLLLSYCTANKAGLHKYFQGQMNCGVGSVYLKTVNILFKREMCVPWRACTHTRLVTSHFIYTN</sequence>
<organism evidence="1">
    <name type="scientific">Anguilla anguilla</name>
    <name type="common">European freshwater eel</name>
    <name type="synonym">Muraena anguilla</name>
    <dbReference type="NCBI Taxonomy" id="7936"/>
    <lineage>
        <taxon>Eukaryota</taxon>
        <taxon>Metazoa</taxon>
        <taxon>Chordata</taxon>
        <taxon>Craniata</taxon>
        <taxon>Vertebrata</taxon>
        <taxon>Euteleostomi</taxon>
        <taxon>Actinopterygii</taxon>
        <taxon>Neopterygii</taxon>
        <taxon>Teleostei</taxon>
        <taxon>Anguilliformes</taxon>
        <taxon>Anguillidae</taxon>
        <taxon>Anguilla</taxon>
    </lineage>
</organism>
<dbReference type="EMBL" id="GBXM01080251">
    <property type="protein sequence ID" value="JAH28326.1"/>
    <property type="molecule type" value="Transcribed_RNA"/>
</dbReference>
<protein>
    <submittedName>
        <fullName evidence="1">Uncharacterized protein</fullName>
    </submittedName>
</protein>
<reference evidence="1" key="1">
    <citation type="submission" date="2014-11" db="EMBL/GenBank/DDBJ databases">
        <authorList>
            <person name="Amaro Gonzalez C."/>
        </authorList>
    </citation>
    <scope>NUCLEOTIDE SEQUENCE</scope>
</reference>
<reference evidence="1" key="2">
    <citation type="journal article" date="2015" name="Fish Shellfish Immunol.">
        <title>Early steps in the European eel (Anguilla anguilla)-Vibrio vulnificus interaction in the gills: Role of the RtxA13 toxin.</title>
        <authorList>
            <person name="Callol A."/>
            <person name="Pajuelo D."/>
            <person name="Ebbesson L."/>
            <person name="Teles M."/>
            <person name="MacKenzie S."/>
            <person name="Amaro C."/>
        </authorList>
    </citation>
    <scope>NUCLEOTIDE SEQUENCE</scope>
</reference>
<evidence type="ECO:0000313" key="1">
    <source>
        <dbReference type="EMBL" id="JAH28326.1"/>
    </source>
</evidence>
<proteinExistence type="predicted"/>
<accession>A0A0E9RGS1</accession>
<dbReference type="AlphaFoldDB" id="A0A0E9RGS1"/>
<name>A0A0E9RGS1_ANGAN</name>